<organism evidence="1">
    <name type="scientific">hydrothermal vent metagenome</name>
    <dbReference type="NCBI Taxonomy" id="652676"/>
    <lineage>
        <taxon>unclassified sequences</taxon>
        <taxon>metagenomes</taxon>
        <taxon>ecological metagenomes</taxon>
    </lineage>
</organism>
<accession>A0A3B0Z8R1</accession>
<reference evidence="1" key="1">
    <citation type="submission" date="2018-06" db="EMBL/GenBank/DDBJ databases">
        <authorList>
            <person name="Zhirakovskaya E."/>
        </authorList>
    </citation>
    <scope>NUCLEOTIDE SEQUENCE</scope>
</reference>
<dbReference type="AlphaFoldDB" id="A0A3B0Z8R1"/>
<name>A0A3B0Z8R1_9ZZZZ</name>
<protein>
    <submittedName>
        <fullName evidence="1">Uncharacterized protein</fullName>
    </submittedName>
</protein>
<proteinExistence type="predicted"/>
<evidence type="ECO:0000313" key="1">
    <source>
        <dbReference type="EMBL" id="VAW89805.1"/>
    </source>
</evidence>
<feature type="non-terminal residue" evidence="1">
    <location>
        <position position="46"/>
    </location>
</feature>
<dbReference type="EMBL" id="UOFP01000292">
    <property type="protein sequence ID" value="VAW89805.1"/>
    <property type="molecule type" value="Genomic_DNA"/>
</dbReference>
<sequence>MNDKKPKRPRPPDDSPEMVDWLAQECKQDFKDIWDNHQPAEFEEKG</sequence>
<gene>
    <name evidence="1" type="ORF">MNBD_GAMMA18-2344</name>
</gene>